<dbReference type="SUPFAM" id="SSF52540">
    <property type="entry name" value="P-loop containing nucleoside triphosphate hydrolases"/>
    <property type="match status" value="1"/>
</dbReference>
<dbReference type="InterPro" id="IPR007831">
    <property type="entry name" value="T2SS_GspE_N"/>
</dbReference>
<dbReference type="FunFam" id="3.40.50.300:FF:000398">
    <property type="entry name" value="Type IV pilus assembly ATPase PilB"/>
    <property type="match status" value="1"/>
</dbReference>
<dbReference type="PANTHER" id="PTHR30258">
    <property type="entry name" value="TYPE II SECRETION SYSTEM PROTEIN GSPE-RELATED"/>
    <property type="match status" value="1"/>
</dbReference>
<accession>A0A6J7CWX9</accession>
<gene>
    <name evidence="4" type="ORF">UFOPK3401_00304</name>
</gene>
<proteinExistence type="predicted"/>
<dbReference type="InterPro" id="IPR001482">
    <property type="entry name" value="T2SS/T4SS_dom"/>
</dbReference>
<protein>
    <submittedName>
        <fullName evidence="4">Unannotated protein</fullName>
    </submittedName>
</protein>
<feature type="domain" description="Bacterial type II secretion system protein E" evidence="3">
    <location>
        <begin position="393"/>
        <end position="407"/>
    </location>
</feature>
<dbReference type="EMBL" id="CAFBLM010000008">
    <property type="protein sequence ID" value="CAB4862140.1"/>
    <property type="molecule type" value="Genomic_DNA"/>
</dbReference>
<dbReference type="PROSITE" id="PS00662">
    <property type="entry name" value="T2SP_E"/>
    <property type="match status" value="1"/>
</dbReference>
<evidence type="ECO:0000256" key="2">
    <source>
        <dbReference type="ARBA" id="ARBA00022840"/>
    </source>
</evidence>
<dbReference type="Pfam" id="PF05157">
    <property type="entry name" value="MshEN"/>
    <property type="match status" value="1"/>
</dbReference>
<dbReference type="Gene3D" id="3.30.450.90">
    <property type="match status" value="1"/>
</dbReference>
<evidence type="ECO:0000256" key="1">
    <source>
        <dbReference type="ARBA" id="ARBA00022741"/>
    </source>
</evidence>
<dbReference type="GO" id="GO:0005886">
    <property type="term" value="C:plasma membrane"/>
    <property type="evidence" value="ECO:0007669"/>
    <property type="project" value="TreeGrafter"/>
</dbReference>
<keyword evidence="2" id="KW-0067">ATP-binding</keyword>
<organism evidence="4">
    <name type="scientific">freshwater metagenome</name>
    <dbReference type="NCBI Taxonomy" id="449393"/>
    <lineage>
        <taxon>unclassified sequences</taxon>
        <taxon>metagenomes</taxon>
        <taxon>ecological metagenomes</taxon>
    </lineage>
</organism>
<dbReference type="AlphaFoldDB" id="A0A6J7CWX9"/>
<sequence length="575" mass="62306">MSACSTTVDQFVRRQGVESVKQLGDILLEDGLITIEQLSVAVDQHQNLGRSLGRVLVDQGILSETQLVAALAQQIGLRFIDLSDYPVDGSALARIPGSVCRQHMAIPIGFEDGRIVVAMSDPANVFAADDIRTISGYEVIPAVATRADVSAAIDRYYRADSDLDDLTTALEDADDGGGDDLAGLKEVVEDAPIVKFVNLLITQAIQDRASDIHLEPTESDLRVRYRIDGVLHEIMRSPKSIQSGVISRLKIMADINIAERRIPQDGRLSVSAHGKKVDLRVATLPTVWGEKVVMRILDNSTARLDLADLGFTSANYERYSESFGKPYGMILVTGPTGSGKSTTLYSTLNILNRPEVNIITVEDPVEYRLPGINQIQTNVKAGLTFAASLRSILRSDPDIVLIGEIRDHETAQIAVEAALTGHLVLSTLHTNDAPSAITRLTEMGIEPFLVGSAVDAVLAQRLARRLCVKCKEAYLPTDETLTAARVNWDLAAGMPTLYRPIGCPSCSGTGYKGRLALHEVMMVNEEIERLAVEHAPATEITAAALRSGMVTLRNDGLNKVLQGVTSLDEILRVVV</sequence>
<dbReference type="InterPro" id="IPR027417">
    <property type="entry name" value="P-loop_NTPase"/>
</dbReference>
<dbReference type="CDD" id="cd01129">
    <property type="entry name" value="PulE-GspE-like"/>
    <property type="match status" value="1"/>
</dbReference>
<dbReference type="GO" id="GO:0005524">
    <property type="term" value="F:ATP binding"/>
    <property type="evidence" value="ECO:0007669"/>
    <property type="project" value="UniProtKB-KW"/>
</dbReference>
<dbReference type="FunFam" id="3.30.450.90:FF:000001">
    <property type="entry name" value="Type II secretion system ATPase GspE"/>
    <property type="match status" value="1"/>
</dbReference>
<dbReference type="FunFam" id="3.30.300.160:FF:000002">
    <property type="entry name" value="Type II secretion system protein E"/>
    <property type="match status" value="1"/>
</dbReference>
<dbReference type="SMART" id="SM00382">
    <property type="entry name" value="AAA"/>
    <property type="match status" value="1"/>
</dbReference>
<dbReference type="Pfam" id="PF00437">
    <property type="entry name" value="T2SSE"/>
    <property type="match status" value="1"/>
</dbReference>
<evidence type="ECO:0000313" key="4">
    <source>
        <dbReference type="EMBL" id="CAB4862140.1"/>
    </source>
</evidence>
<dbReference type="Gene3D" id="3.30.300.160">
    <property type="entry name" value="Type II secretion system, protein E, N-terminal domain"/>
    <property type="match status" value="1"/>
</dbReference>
<dbReference type="PANTHER" id="PTHR30258:SF1">
    <property type="entry name" value="PROTEIN TRANSPORT PROTEIN HOFB HOMOLOG"/>
    <property type="match status" value="1"/>
</dbReference>
<evidence type="ECO:0000259" key="3">
    <source>
        <dbReference type="PROSITE" id="PS00662"/>
    </source>
</evidence>
<dbReference type="Gene3D" id="3.40.50.300">
    <property type="entry name" value="P-loop containing nucleotide triphosphate hydrolases"/>
    <property type="match status" value="1"/>
</dbReference>
<keyword evidence="1" id="KW-0547">Nucleotide-binding</keyword>
<dbReference type="InterPro" id="IPR003593">
    <property type="entry name" value="AAA+_ATPase"/>
</dbReference>
<dbReference type="InterPro" id="IPR037257">
    <property type="entry name" value="T2SS_E_N_sf"/>
</dbReference>
<dbReference type="GO" id="GO:0016887">
    <property type="term" value="F:ATP hydrolysis activity"/>
    <property type="evidence" value="ECO:0007669"/>
    <property type="project" value="TreeGrafter"/>
</dbReference>
<dbReference type="SUPFAM" id="SSF160246">
    <property type="entry name" value="EspE N-terminal domain-like"/>
    <property type="match status" value="1"/>
</dbReference>
<reference evidence="4" key="1">
    <citation type="submission" date="2020-05" db="EMBL/GenBank/DDBJ databases">
        <authorList>
            <person name="Chiriac C."/>
            <person name="Salcher M."/>
            <person name="Ghai R."/>
            <person name="Kavagutti S V."/>
        </authorList>
    </citation>
    <scope>NUCLEOTIDE SEQUENCE</scope>
</reference>
<name>A0A6J7CWX9_9ZZZZ</name>